<keyword evidence="9" id="KW-0689">Ribosomal protein</keyword>
<evidence type="ECO:0000313" key="9">
    <source>
        <dbReference type="EMBL" id="TEB24937.1"/>
    </source>
</evidence>
<dbReference type="InterPro" id="IPR036345">
    <property type="entry name" value="ExoRNase_PH_dom2_sf"/>
</dbReference>
<evidence type="ECO:0000256" key="5">
    <source>
        <dbReference type="ARBA" id="ARBA00022835"/>
    </source>
</evidence>
<dbReference type="Gene3D" id="3.30.230.70">
    <property type="entry name" value="GHMP Kinase, N-terminal domain"/>
    <property type="match status" value="1"/>
</dbReference>
<keyword evidence="9" id="KW-0687">Ribonucleoprotein</keyword>
<dbReference type="GO" id="GO:0000176">
    <property type="term" value="C:nuclear exosome (RNase complex)"/>
    <property type="evidence" value="ECO:0007669"/>
    <property type="project" value="TreeGrafter"/>
</dbReference>
<dbReference type="Proteomes" id="UP000298030">
    <property type="component" value="Unassembled WGS sequence"/>
</dbReference>
<dbReference type="InterPro" id="IPR027408">
    <property type="entry name" value="PNPase/RNase_PH_dom_sf"/>
</dbReference>
<accession>A0A4Y7SSV3</accession>
<feature type="region of interest" description="Disordered" evidence="7">
    <location>
        <begin position="184"/>
        <end position="206"/>
    </location>
</feature>
<dbReference type="GO" id="GO:0034476">
    <property type="term" value="P:U5 snRNA 3'-end processing"/>
    <property type="evidence" value="ECO:0007669"/>
    <property type="project" value="TreeGrafter"/>
</dbReference>
<dbReference type="EMBL" id="QPFP01000061">
    <property type="protein sequence ID" value="TEB24937.1"/>
    <property type="molecule type" value="Genomic_DNA"/>
</dbReference>
<feature type="non-terminal residue" evidence="9">
    <location>
        <position position="335"/>
    </location>
</feature>
<dbReference type="GO" id="GO:0071035">
    <property type="term" value="P:nuclear polyadenylation-dependent rRNA catabolic process"/>
    <property type="evidence" value="ECO:0007669"/>
    <property type="project" value="TreeGrafter"/>
</dbReference>
<dbReference type="GO" id="GO:0071038">
    <property type="term" value="P:TRAMP-dependent tRNA surveillance pathway"/>
    <property type="evidence" value="ECO:0007669"/>
    <property type="project" value="TreeGrafter"/>
</dbReference>
<dbReference type="Pfam" id="PF01138">
    <property type="entry name" value="RNase_PH"/>
    <property type="match status" value="1"/>
</dbReference>
<dbReference type="GO" id="GO:0034475">
    <property type="term" value="P:U4 snRNA 3'-end processing"/>
    <property type="evidence" value="ECO:0007669"/>
    <property type="project" value="TreeGrafter"/>
</dbReference>
<evidence type="ECO:0000256" key="4">
    <source>
        <dbReference type="ARBA" id="ARBA00022490"/>
    </source>
</evidence>
<comment type="similarity">
    <text evidence="3">Belongs to the RNase PH family.</text>
</comment>
<dbReference type="OrthoDB" id="272245at2759"/>
<dbReference type="GO" id="GO:0000177">
    <property type="term" value="C:cytoplasmic exosome (RNase complex)"/>
    <property type="evidence" value="ECO:0007669"/>
    <property type="project" value="TreeGrafter"/>
</dbReference>
<dbReference type="GO" id="GO:0000467">
    <property type="term" value="P:exonucleolytic trimming to generate mature 3'-end of 5.8S rRNA from tricistronic rRNA transcript (SSU-rRNA, 5.8S rRNA, LSU-rRNA)"/>
    <property type="evidence" value="ECO:0007669"/>
    <property type="project" value="TreeGrafter"/>
</dbReference>
<dbReference type="STRING" id="71717.A0A4Y7SSV3"/>
<dbReference type="GO" id="GO:0034473">
    <property type="term" value="P:U1 snRNA 3'-end processing"/>
    <property type="evidence" value="ECO:0007669"/>
    <property type="project" value="TreeGrafter"/>
</dbReference>
<dbReference type="GO" id="GO:0005840">
    <property type="term" value="C:ribosome"/>
    <property type="evidence" value="ECO:0007669"/>
    <property type="project" value="UniProtKB-KW"/>
</dbReference>
<feature type="domain" description="Exoribonuclease phosphorolytic" evidence="8">
    <location>
        <begin position="30"/>
        <end position="172"/>
    </location>
</feature>
<keyword evidence="4" id="KW-0963">Cytoplasm</keyword>
<name>A0A4Y7SSV3_COPMI</name>
<gene>
    <name evidence="9" type="ORF">FA13DRAFT_1569114</name>
</gene>
<dbReference type="PANTHER" id="PTHR11097">
    <property type="entry name" value="EXOSOME COMPLEX EXONUCLEASE RIBOSOMAL RNA PROCESSING PROTEIN"/>
    <property type="match status" value="1"/>
</dbReference>
<dbReference type="AlphaFoldDB" id="A0A4Y7SSV3"/>
<dbReference type="PANTHER" id="PTHR11097:SF8">
    <property type="entry name" value="EXOSOME COMPLEX COMPONENT RRP42"/>
    <property type="match status" value="1"/>
</dbReference>
<keyword evidence="10" id="KW-1185">Reference proteome</keyword>
<evidence type="ECO:0000256" key="3">
    <source>
        <dbReference type="ARBA" id="ARBA00006678"/>
    </source>
</evidence>
<feature type="non-terminal residue" evidence="9">
    <location>
        <position position="1"/>
    </location>
</feature>
<comment type="caution">
    <text evidence="9">The sequence shown here is derived from an EMBL/GenBank/DDBJ whole genome shotgun (WGS) entry which is preliminary data.</text>
</comment>
<comment type="subcellular location">
    <subcellularLocation>
        <location evidence="1">Cytoplasm</location>
    </subcellularLocation>
    <subcellularLocation>
        <location evidence="2">Nucleus</location>
        <location evidence="2">Nucleolus</location>
    </subcellularLocation>
</comment>
<evidence type="ECO:0000313" key="10">
    <source>
        <dbReference type="Proteomes" id="UP000298030"/>
    </source>
</evidence>
<dbReference type="SUPFAM" id="SSF54211">
    <property type="entry name" value="Ribosomal protein S5 domain 2-like"/>
    <property type="match status" value="1"/>
</dbReference>
<proteinExistence type="inferred from homology"/>
<dbReference type="GO" id="GO:0035925">
    <property type="term" value="F:mRNA 3'-UTR AU-rich region binding"/>
    <property type="evidence" value="ECO:0007669"/>
    <property type="project" value="TreeGrafter"/>
</dbReference>
<reference evidence="9 10" key="1">
    <citation type="journal article" date="2019" name="Nat. Ecol. Evol.">
        <title>Megaphylogeny resolves global patterns of mushroom evolution.</title>
        <authorList>
            <person name="Varga T."/>
            <person name="Krizsan K."/>
            <person name="Foldi C."/>
            <person name="Dima B."/>
            <person name="Sanchez-Garcia M."/>
            <person name="Sanchez-Ramirez S."/>
            <person name="Szollosi G.J."/>
            <person name="Szarkandi J.G."/>
            <person name="Papp V."/>
            <person name="Albert L."/>
            <person name="Andreopoulos W."/>
            <person name="Angelini C."/>
            <person name="Antonin V."/>
            <person name="Barry K.W."/>
            <person name="Bougher N.L."/>
            <person name="Buchanan P."/>
            <person name="Buyck B."/>
            <person name="Bense V."/>
            <person name="Catcheside P."/>
            <person name="Chovatia M."/>
            <person name="Cooper J."/>
            <person name="Damon W."/>
            <person name="Desjardin D."/>
            <person name="Finy P."/>
            <person name="Geml J."/>
            <person name="Haridas S."/>
            <person name="Hughes K."/>
            <person name="Justo A."/>
            <person name="Karasinski D."/>
            <person name="Kautmanova I."/>
            <person name="Kiss B."/>
            <person name="Kocsube S."/>
            <person name="Kotiranta H."/>
            <person name="LaButti K.M."/>
            <person name="Lechner B.E."/>
            <person name="Liimatainen K."/>
            <person name="Lipzen A."/>
            <person name="Lukacs Z."/>
            <person name="Mihaltcheva S."/>
            <person name="Morgado L.N."/>
            <person name="Niskanen T."/>
            <person name="Noordeloos M.E."/>
            <person name="Ohm R.A."/>
            <person name="Ortiz-Santana B."/>
            <person name="Ovrebo C."/>
            <person name="Racz N."/>
            <person name="Riley R."/>
            <person name="Savchenko A."/>
            <person name="Shiryaev A."/>
            <person name="Soop K."/>
            <person name="Spirin V."/>
            <person name="Szebenyi C."/>
            <person name="Tomsovsky M."/>
            <person name="Tulloss R.E."/>
            <person name="Uehling J."/>
            <person name="Grigoriev I.V."/>
            <person name="Vagvolgyi C."/>
            <person name="Papp T."/>
            <person name="Martin F.M."/>
            <person name="Miettinen O."/>
            <person name="Hibbett D.S."/>
            <person name="Nagy L.G."/>
        </authorList>
    </citation>
    <scope>NUCLEOTIDE SEQUENCE [LARGE SCALE GENOMIC DNA]</scope>
    <source>
        <strain evidence="9 10">FP101781</strain>
    </source>
</reference>
<protein>
    <recommendedName>
        <fullName evidence="6">Ribosomal RNA-processing protein 42</fullName>
    </recommendedName>
</protein>
<evidence type="ECO:0000256" key="6">
    <source>
        <dbReference type="ARBA" id="ARBA00042523"/>
    </source>
</evidence>
<sequence length="335" mass="36290">STISKAESSYIQVGLCSDPALRPDGRALTDFRAVSLETGTAPLANGSARLSIGRNPHDGSGGTEVLAATKLEVETIEDGGEDKGRVVCTVTCSPAAYPQLSNNALEDLQHDLTTIVHTTLSHPSLHPENLKIIPGKKSWLLNLDLVILSDAGNVYDALFMAARAALYDTKVPRTRFVEYKAKKRGPAGGAGEGMDVDDTATEGTSGFDTRQRKHAMDFELLDYWDEGEPLDGRQRWPLCVTLNLVPGAHFLDATLVEEAVAAVRVLVIYAFEAPHVPVVQGMRMLGPGEVTSSQLKTLLKDAEAHARNIFAGLDAKLKEEDVRRNQKASESFEQR</sequence>
<evidence type="ECO:0000256" key="7">
    <source>
        <dbReference type="SAM" id="MobiDB-lite"/>
    </source>
</evidence>
<dbReference type="InterPro" id="IPR020568">
    <property type="entry name" value="Ribosomal_Su5_D2-typ_SF"/>
</dbReference>
<dbReference type="InterPro" id="IPR001247">
    <property type="entry name" value="ExoRNase_PH_dom1"/>
</dbReference>
<organism evidence="9 10">
    <name type="scientific">Coprinellus micaceus</name>
    <name type="common">Glistening ink-cap mushroom</name>
    <name type="synonym">Coprinus micaceus</name>
    <dbReference type="NCBI Taxonomy" id="71717"/>
    <lineage>
        <taxon>Eukaryota</taxon>
        <taxon>Fungi</taxon>
        <taxon>Dikarya</taxon>
        <taxon>Basidiomycota</taxon>
        <taxon>Agaricomycotina</taxon>
        <taxon>Agaricomycetes</taxon>
        <taxon>Agaricomycetidae</taxon>
        <taxon>Agaricales</taxon>
        <taxon>Agaricineae</taxon>
        <taxon>Psathyrellaceae</taxon>
        <taxon>Coprinellus</taxon>
    </lineage>
</organism>
<dbReference type="GO" id="GO:0071028">
    <property type="term" value="P:nuclear mRNA surveillance"/>
    <property type="evidence" value="ECO:0007669"/>
    <property type="project" value="TreeGrafter"/>
</dbReference>
<dbReference type="InterPro" id="IPR050590">
    <property type="entry name" value="Exosome_comp_Rrp42_subfam"/>
</dbReference>
<evidence type="ECO:0000259" key="8">
    <source>
        <dbReference type="Pfam" id="PF01138"/>
    </source>
</evidence>
<dbReference type="GO" id="GO:0016075">
    <property type="term" value="P:rRNA catabolic process"/>
    <property type="evidence" value="ECO:0007669"/>
    <property type="project" value="TreeGrafter"/>
</dbReference>
<keyword evidence="5" id="KW-0271">Exosome</keyword>
<evidence type="ECO:0000256" key="1">
    <source>
        <dbReference type="ARBA" id="ARBA00004496"/>
    </source>
</evidence>
<dbReference type="SUPFAM" id="SSF55666">
    <property type="entry name" value="Ribonuclease PH domain 2-like"/>
    <property type="match status" value="1"/>
</dbReference>
<evidence type="ECO:0000256" key="2">
    <source>
        <dbReference type="ARBA" id="ARBA00004604"/>
    </source>
</evidence>
<dbReference type="GO" id="GO:0005730">
    <property type="term" value="C:nucleolus"/>
    <property type="evidence" value="ECO:0007669"/>
    <property type="project" value="UniProtKB-SubCell"/>
</dbReference>